<evidence type="ECO:0000256" key="1">
    <source>
        <dbReference type="SAM" id="SignalP"/>
    </source>
</evidence>
<name>A0A9P9FP71_9HYPO</name>
<keyword evidence="3" id="KW-1185">Reference proteome</keyword>
<gene>
    <name evidence="2" type="ORF">EDB81DRAFT_277019</name>
</gene>
<organism evidence="2 3">
    <name type="scientific">Dactylonectria macrodidyma</name>
    <dbReference type="NCBI Taxonomy" id="307937"/>
    <lineage>
        <taxon>Eukaryota</taxon>
        <taxon>Fungi</taxon>
        <taxon>Dikarya</taxon>
        <taxon>Ascomycota</taxon>
        <taxon>Pezizomycotina</taxon>
        <taxon>Sordariomycetes</taxon>
        <taxon>Hypocreomycetidae</taxon>
        <taxon>Hypocreales</taxon>
        <taxon>Nectriaceae</taxon>
        <taxon>Dactylonectria</taxon>
    </lineage>
</organism>
<sequence length="165" mass="17618">MVGLCALDLLFSVGVLESSRRARKSRKGCDACGACDEESLVSCGTSRVGEGLTTSFGSVGCVGAPPFANRDVVSCLSDLLRKLATCFFAPSFLPSSVAISQQERINHPVIPLSLPSVLGTQCMMRSIDVSLHQVHSCFPSSHSLLPIHSLLSLLPTHSLSTRWRC</sequence>
<dbReference type="EMBL" id="JAGMUV010000003">
    <property type="protein sequence ID" value="KAH7166158.1"/>
    <property type="molecule type" value="Genomic_DNA"/>
</dbReference>
<evidence type="ECO:0000313" key="3">
    <source>
        <dbReference type="Proteomes" id="UP000738349"/>
    </source>
</evidence>
<accession>A0A9P9FP71</accession>
<protein>
    <recommendedName>
        <fullName evidence="4">Secreted protein</fullName>
    </recommendedName>
</protein>
<comment type="caution">
    <text evidence="2">The sequence shown here is derived from an EMBL/GenBank/DDBJ whole genome shotgun (WGS) entry which is preliminary data.</text>
</comment>
<feature type="signal peptide" evidence="1">
    <location>
        <begin position="1"/>
        <end position="18"/>
    </location>
</feature>
<proteinExistence type="predicted"/>
<dbReference type="Proteomes" id="UP000738349">
    <property type="component" value="Unassembled WGS sequence"/>
</dbReference>
<dbReference type="AlphaFoldDB" id="A0A9P9FP71"/>
<feature type="chain" id="PRO_5040372467" description="Secreted protein" evidence="1">
    <location>
        <begin position="19"/>
        <end position="165"/>
    </location>
</feature>
<evidence type="ECO:0000313" key="2">
    <source>
        <dbReference type="EMBL" id="KAH7166158.1"/>
    </source>
</evidence>
<evidence type="ECO:0008006" key="4">
    <source>
        <dbReference type="Google" id="ProtNLM"/>
    </source>
</evidence>
<reference evidence="2" key="1">
    <citation type="journal article" date="2021" name="Nat. Commun.">
        <title>Genetic determinants of endophytism in the Arabidopsis root mycobiome.</title>
        <authorList>
            <person name="Mesny F."/>
            <person name="Miyauchi S."/>
            <person name="Thiergart T."/>
            <person name="Pickel B."/>
            <person name="Atanasova L."/>
            <person name="Karlsson M."/>
            <person name="Huettel B."/>
            <person name="Barry K.W."/>
            <person name="Haridas S."/>
            <person name="Chen C."/>
            <person name="Bauer D."/>
            <person name="Andreopoulos W."/>
            <person name="Pangilinan J."/>
            <person name="LaButti K."/>
            <person name="Riley R."/>
            <person name="Lipzen A."/>
            <person name="Clum A."/>
            <person name="Drula E."/>
            <person name="Henrissat B."/>
            <person name="Kohler A."/>
            <person name="Grigoriev I.V."/>
            <person name="Martin F.M."/>
            <person name="Hacquard S."/>
        </authorList>
    </citation>
    <scope>NUCLEOTIDE SEQUENCE</scope>
    <source>
        <strain evidence="2">MPI-CAGE-AT-0147</strain>
    </source>
</reference>
<keyword evidence="1" id="KW-0732">Signal</keyword>